<sequence length="129" mass="15297">MEGEAVENWVTATINDETVENWTEENLKEFEEVGMRLTTEVLCWHDDAAKSIRAVYTGNSRTTAWRKKNEKKRLSDDAKRMKTLDNFFKNTEIRTYEDSSNCYWMDKKKWMGTSCLPSRKTFKTTKFDK</sequence>
<protein>
    <submittedName>
        <fullName evidence="1">Uncharacterized protein</fullName>
    </submittedName>
</protein>
<comment type="caution">
    <text evidence="1">The sequence shown here is derived from an EMBL/GenBank/DDBJ whole genome shotgun (WGS) entry which is preliminary data.</text>
</comment>
<gene>
    <name evidence="1" type="ORF">RhiirC2_800984</name>
</gene>
<organism evidence="1 2">
    <name type="scientific">Rhizophagus irregularis</name>
    <dbReference type="NCBI Taxonomy" id="588596"/>
    <lineage>
        <taxon>Eukaryota</taxon>
        <taxon>Fungi</taxon>
        <taxon>Fungi incertae sedis</taxon>
        <taxon>Mucoromycota</taxon>
        <taxon>Glomeromycotina</taxon>
        <taxon>Glomeromycetes</taxon>
        <taxon>Glomerales</taxon>
        <taxon>Glomeraceae</taxon>
        <taxon>Rhizophagus</taxon>
    </lineage>
</organism>
<accession>A0A2N1M2Y8</accession>
<proteinExistence type="predicted"/>
<reference evidence="1 2" key="2">
    <citation type="submission" date="2017-10" db="EMBL/GenBank/DDBJ databases">
        <title>Extensive intraspecific genome diversity in a model arbuscular mycorrhizal fungus.</title>
        <authorList>
            <person name="Chen E.C.H."/>
            <person name="Morin E."/>
            <person name="Baudet D."/>
            <person name="Noel J."/>
            <person name="Ndikumana S."/>
            <person name="Charron P."/>
            <person name="St-Onge C."/>
            <person name="Giorgi J."/>
            <person name="Grigoriev I.V."/>
            <person name="Roux C."/>
            <person name="Martin F.M."/>
            <person name="Corradi N."/>
        </authorList>
    </citation>
    <scope>NUCLEOTIDE SEQUENCE [LARGE SCALE GENOMIC DNA]</scope>
    <source>
        <strain evidence="1 2">C2</strain>
    </source>
</reference>
<evidence type="ECO:0000313" key="2">
    <source>
        <dbReference type="Proteomes" id="UP000233469"/>
    </source>
</evidence>
<dbReference type="Proteomes" id="UP000233469">
    <property type="component" value="Unassembled WGS sequence"/>
</dbReference>
<dbReference type="VEuPathDB" id="FungiDB:FUN_013529"/>
<reference evidence="1 2" key="1">
    <citation type="submission" date="2016-04" db="EMBL/GenBank/DDBJ databases">
        <title>Genome analyses suggest a sexual origin of heterokaryosis in a supposedly ancient asexual fungus.</title>
        <authorList>
            <person name="Ropars J."/>
            <person name="Sedzielewska K."/>
            <person name="Noel J."/>
            <person name="Charron P."/>
            <person name="Farinelli L."/>
            <person name="Marton T."/>
            <person name="Kruger M."/>
            <person name="Pelin A."/>
            <person name="Brachmann A."/>
            <person name="Corradi N."/>
        </authorList>
    </citation>
    <scope>NUCLEOTIDE SEQUENCE [LARGE SCALE GENOMIC DNA]</scope>
    <source>
        <strain evidence="1 2">C2</strain>
    </source>
</reference>
<evidence type="ECO:0000313" key="1">
    <source>
        <dbReference type="EMBL" id="PKK55996.1"/>
    </source>
</evidence>
<dbReference type="AlphaFoldDB" id="A0A2N1M2Y8"/>
<dbReference type="EMBL" id="LLXL01006389">
    <property type="protein sequence ID" value="PKK55996.1"/>
    <property type="molecule type" value="Genomic_DNA"/>
</dbReference>
<name>A0A2N1M2Y8_9GLOM</name>